<protein>
    <submittedName>
        <fullName evidence="2">Uncharacterized protein</fullName>
    </submittedName>
</protein>
<name>H8YXW5_9GAMM</name>
<feature type="region of interest" description="Disordered" evidence="1">
    <location>
        <begin position="136"/>
        <end position="160"/>
    </location>
</feature>
<accession>H8YXW5</accession>
<evidence type="ECO:0000256" key="1">
    <source>
        <dbReference type="SAM" id="MobiDB-lite"/>
    </source>
</evidence>
<dbReference type="EMBL" id="JH603168">
    <property type="protein sequence ID" value="EIC23291.1"/>
    <property type="molecule type" value="Genomic_DNA"/>
</dbReference>
<reference evidence="2 3" key="2">
    <citation type="submission" date="2011-11" db="EMBL/GenBank/DDBJ databases">
        <authorList>
            <consortium name="US DOE Joint Genome Institute"/>
            <person name="Lucas S."/>
            <person name="Han J."/>
            <person name="Lapidus A."/>
            <person name="Cheng J.-F."/>
            <person name="Goodwin L."/>
            <person name="Pitluck S."/>
            <person name="Peters L."/>
            <person name="Ovchinnikova G."/>
            <person name="Zhang X."/>
            <person name="Detter J.C."/>
            <person name="Han C."/>
            <person name="Tapia R."/>
            <person name="Land M."/>
            <person name="Hauser L."/>
            <person name="Kyrpides N."/>
            <person name="Ivanova N."/>
            <person name="Pagani I."/>
            <person name="Vogl K."/>
            <person name="Liu Z."/>
            <person name="Overmann J."/>
            <person name="Frigaard N.-U."/>
            <person name="Bryant D."/>
            <person name="Woyke T."/>
        </authorList>
    </citation>
    <scope>NUCLEOTIDE SEQUENCE [LARGE SCALE GENOMIC DNA]</scope>
    <source>
        <strain evidence="2 3">970</strain>
    </source>
</reference>
<dbReference type="HOGENOM" id="CLU_1651384_0_0_6"/>
<evidence type="ECO:0000313" key="2">
    <source>
        <dbReference type="EMBL" id="EIC23291.1"/>
    </source>
</evidence>
<dbReference type="AlphaFoldDB" id="H8YXW5"/>
<dbReference type="STRING" id="631362.Thi970DRAFT_00948"/>
<sequence length="160" mass="18234">MRMPSVQVDLDCLHRYLTAVREKQPLKVDQPENDQELDVIKRDLTHVVRLSWRIGITVAASRVGSLMANSQDCFTILEDECVITKDLADVLRAAVGSWKLFATDLEEINATVTSHFCRCFLDDFDAYLQAMREYQSQPNGPTKRARVELISSPSPNLHKR</sequence>
<dbReference type="InterPro" id="IPR037038">
    <property type="entry name" value="HepT-like_sf"/>
</dbReference>
<feature type="compositionally biased region" description="Polar residues" evidence="1">
    <location>
        <begin position="151"/>
        <end position="160"/>
    </location>
</feature>
<keyword evidence="3" id="KW-1185">Reference proteome</keyword>
<gene>
    <name evidence="2" type="ORF">Thi970DRAFT_00948</name>
</gene>
<reference evidence="3" key="1">
    <citation type="submission" date="2011-06" db="EMBL/GenBank/DDBJ databases">
        <authorList>
            <consortium name="US DOE Joint Genome Institute (JGI-PGF)"/>
            <person name="Lucas S."/>
            <person name="Han J."/>
            <person name="Lapidus A."/>
            <person name="Cheng J.-F."/>
            <person name="Goodwin L."/>
            <person name="Pitluck S."/>
            <person name="Peters L."/>
            <person name="Land M.L."/>
            <person name="Hauser L."/>
            <person name="Vogl K."/>
            <person name="Liu Z."/>
            <person name="Overmann J."/>
            <person name="Frigaard N.-U."/>
            <person name="Bryant D.A."/>
            <person name="Woyke T.J."/>
        </authorList>
    </citation>
    <scope>NUCLEOTIDE SEQUENCE [LARGE SCALE GENOMIC DNA]</scope>
    <source>
        <strain evidence="3">970</strain>
    </source>
</reference>
<proteinExistence type="predicted"/>
<organism evidence="2 3">
    <name type="scientific">Thiorhodovibrio frisius</name>
    <dbReference type="NCBI Taxonomy" id="631362"/>
    <lineage>
        <taxon>Bacteria</taxon>
        <taxon>Pseudomonadati</taxon>
        <taxon>Pseudomonadota</taxon>
        <taxon>Gammaproteobacteria</taxon>
        <taxon>Chromatiales</taxon>
        <taxon>Chromatiaceae</taxon>
        <taxon>Thiorhodovibrio</taxon>
    </lineage>
</organism>
<evidence type="ECO:0000313" key="3">
    <source>
        <dbReference type="Proteomes" id="UP000002964"/>
    </source>
</evidence>
<dbReference type="Proteomes" id="UP000002964">
    <property type="component" value="Unassembled WGS sequence"/>
</dbReference>
<dbReference type="Gene3D" id="1.20.120.580">
    <property type="entry name" value="bsu32300-like"/>
    <property type="match status" value="1"/>
</dbReference>